<feature type="transmembrane region" description="Helical" evidence="1">
    <location>
        <begin position="12"/>
        <end position="32"/>
    </location>
</feature>
<dbReference type="AlphaFoldDB" id="A0A1G1VUE2"/>
<feature type="transmembrane region" description="Helical" evidence="1">
    <location>
        <begin position="90"/>
        <end position="111"/>
    </location>
</feature>
<proteinExistence type="predicted"/>
<dbReference type="PANTHER" id="PTHR16214:SF3">
    <property type="entry name" value="TRANSMEMBRANE PROTEIN 260"/>
    <property type="match status" value="1"/>
</dbReference>
<keyword evidence="1" id="KW-0472">Membrane</keyword>
<accession>A0A1G1VUE2</accession>
<gene>
    <name evidence="2" type="ORF">A2786_01010</name>
</gene>
<name>A0A1G1VUE2_9BACT</name>
<dbReference type="Proteomes" id="UP000179233">
    <property type="component" value="Unassembled WGS sequence"/>
</dbReference>
<evidence type="ECO:0000313" key="2">
    <source>
        <dbReference type="EMBL" id="OGY19002.1"/>
    </source>
</evidence>
<feature type="transmembrane region" description="Helical" evidence="1">
    <location>
        <begin position="324"/>
        <end position="341"/>
    </location>
</feature>
<dbReference type="PANTHER" id="PTHR16214">
    <property type="entry name" value="TRANSMEMBRANE PROTEIN 260"/>
    <property type="match status" value="1"/>
</dbReference>
<evidence type="ECO:0000256" key="1">
    <source>
        <dbReference type="SAM" id="Phobius"/>
    </source>
</evidence>
<feature type="transmembrane region" description="Helical" evidence="1">
    <location>
        <begin position="353"/>
        <end position="372"/>
    </location>
</feature>
<feature type="transmembrane region" description="Helical" evidence="1">
    <location>
        <begin position="409"/>
        <end position="430"/>
    </location>
</feature>
<feature type="transmembrane region" description="Helical" evidence="1">
    <location>
        <begin position="44"/>
        <end position="70"/>
    </location>
</feature>
<dbReference type="EMBL" id="MHCJ01000002">
    <property type="protein sequence ID" value="OGY19002.1"/>
    <property type="molecule type" value="Genomic_DNA"/>
</dbReference>
<protein>
    <submittedName>
        <fullName evidence="2">Uncharacterized protein</fullName>
    </submittedName>
</protein>
<feature type="transmembrane region" description="Helical" evidence="1">
    <location>
        <begin position="132"/>
        <end position="153"/>
    </location>
</feature>
<sequence length="711" mass="79716">MNKTEGGQSGKIRSLVTAVAIFLPVYGVYVWTSPATVYWQDSGIFLAGIKALGIVYPPGFPLYVGLGWVWTRVLGTILGESVPFAKLVGAFSGLWGAGAAVLVGLTAQKIIRGVRENQGKGQDRSQRNVGDGVPAILVPVVVGLTLGFSYSLWAQSINAEVYSLIGFFTAFLFWGIVSVISEYGTEKEVETIEASLKRRMLLLSLLLGLSFANHPSAVVFLPAFFWFLGRLGLLPFQYQHVGGRRAYPSLGWRDWRRFLLVFVLAAVLPYLYLPIRSAAQPEYLWTNIDSLGSFVGHISGKVYLAGRDSLKLFDAQKLTSFPRLFFQEFFVVGIIIGLVGWNRLRKQGEKYGLVLEFGAVVAGFLYLLVSVYEQGTEYNYWLIPFYVWFSILIGLGIERAVAGRKRQLWLASFLGLAVLLPQMAVNWRLLNRHDYVLAREFGENLLGKLPSGSVLFTLGDQESAIPLYLQQVEGFRKDVVLVWDNSFTFNWKRERLAAEHPELVVPRAIGKNGVLSDEEAVGAIDEFIAKNIGEHDIFLITRNVIPVSEELFLIPDGTLWKVVKEPKAVIDLDHFSYSYSDPKRYLRPERAEHSMKRKNVLGDTIALERGGYSDQARTFELQAKKNLAEWCLGAEQEGKAIRVRETGGAIEDWQGDKLATCALEAYEGMLAIDPSFYHREIFLSLSNLYARMGNEAKAMEYYNRVLLKSQQ</sequence>
<dbReference type="PROSITE" id="PS50293">
    <property type="entry name" value="TPR_REGION"/>
    <property type="match status" value="1"/>
</dbReference>
<dbReference type="Pfam" id="PF11028">
    <property type="entry name" value="TMEM260-like"/>
    <property type="match status" value="1"/>
</dbReference>
<feature type="transmembrane region" description="Helical" evidence="1">
    <location>
        <begin position="201"/>
        <end position="228"/>
    </location>
</feature>
<evidence type="ECO:0000313" key="3">
    <source>
        <dbReference type="Proteomes" id="UP000179233"/>
    </source>
</evidence>
<feature type="transmembrane region" description="Helical" evidence="1">
    <location>
        <begin position="159"/>
        <end position="180"/>
    </location>
</feature>
<dbReference type="InterPro" id="IPR052724">
    <property type="entry name" value="GT117_domain-containing"/>
</dbReference>
<comment type="caution">
    <text evidence="2">The sequence shown here is derived from an EMBL/GenBank/DDBJ whole genome shotgun (WGS) entry which is preliminary data.</text>
</comment>
<feature type="transmembrane region" description="Helical" evidence="1">
    <location>
        <begin position="378"/>
        <end position="397"/>
    </location>
</feature>
<organism evidence="2 3">
    <name type="scientific">Candidatus Chisholmbacteria bacterium RIFCSPHIGHO2_01_FULL_52_32</name>
    <dbReference type="NCBI Taxonomy" id="1797591"/>
    <lineage>
        <taxon>Bacteria</taxon>
        <taxon>Candidatus Chisholmiibacteriota</taxon>
    </lineage>
</organism>
<keyword evidence="1" id="KW-0812">Transmembrane</keyword>
<reference evidence="2 3" key="1">
    <citation type="journal article" date="2016" name="Nat. Commun.">
        <title>Thousands of microbial genomes shed light on interconnected biogeochemical processes in an aquifer system.</title>
        <authorList>
            <person name="Anantharaman K."/>
            <person name="Brown C.T."/>
            <person name="Hug L.A."/>
            <person name="Sharon I."/>
            <person name="Castelle C.J."/>
            <person name="Probst A.J."/>
            <person name="Thomas B.C."/>
            <person name="Singh A."/>
            <person name="Wilkins M.J."/>
            <person name="Karaoz U."/>
            <person name="Brodie E.L."/>
            <person name="Williams K.H."/>
            <person name="Hubbard S.S."/>
            <person name="Banfield J.F."/>
        </authorList>
    </citation>
    <scope>NUCLEOTIDE SEQUENCE [LARGE SCALE GENOMIC DNA]</scope>
</reference>
<keyword evidence="1" id="KW-1133">Transmembrane helix</keyword>
<feature type="transmembrane region" description="Helical" evidence="1">
    <location>
        <begin position="255"/>
        <end position="272"/>
    </location>
</feature>
<dbReference type="InterPro" id="IPR021280">
    <property type="entry name" value="TMEM260-like"/>
</dbReference>